<keyword evidence="2" id="KW-0378">Hydrolase</keyword>
<dbReference type="EMBL" id="BMMK01000026">
    <property type="protein sequence ID" value="GGM71395.1"/>
    <property type="molecule type" value="Genomic_DNA"/>
</dbReference>
<protein>
    <submittedName>
        <fullName evidence="6">Cytosine deaminase</fullName>
    </submittedName>
</protein>
<keyword evidence="1" id="KW-0479">Metal-binding</keyword>
<dbReference type="PANTHER" id="PTHR43794">
    <property type="entry name" value="AMINOHYDROLASE SSNA-RELATED"/>
    <property type="match status" value="1"/>
</dbReference>
<keyword evidence="3" id="KW-0862">Zinc</keyword>
<gene>
    <name evidence="6" type="ORF">GCM10012275_47300</name>
</gene>
<reference evidence="6" key="2">
    <citation type="submission" date="2020-09" db="EMBL/GenBank/DDBJ databases">
        <authorList>
            <person name="Sun Q."/>
            <person name="Zhou Y."/>
        </authorList>
    </citation>
    <scope>NUCLEOTIDE SEQUENCE</scope>
    <source>
        <strain evidence="6">CGMCC 4.5737</strain>
    </source>
</reference>
<feature type="domain" description="Aminodeoxyfutalosine deaminase/Imidazolonepropionase-like composite" evidence="5">
    <location>
        <begin position="24"/>
        <end position="48"/>
    </location>
</feature>
<sequence>MVGMAVIEAAPVVVPVAAEPIQDGAVLVDGDRIAAVGERRELCAAHPGVVVRKWRGVLTPGLVNAHTHLQYTDFAGLASLRTSFYRWLAQVGERRTGFTDPMWIASAQRGIEALLRSGTTAAADIVTEPVVLEPTARSGLAGISYLEVVVADDERWARTKRDQLLRGLDSVPEGRAVGVSPHTLYTVGTEVFRALAKLSRARGLRMHPHLAESADEVRYVRDGAGPLADIARTSGCSFELSGVGTQRTPTAQMAFLEALGADTHVAHGVHCDAADRALLREYGASVALCARSNATLGVGDPPVAAYLAEGSPIAIGTDSLASSPSLDLLEEARALRDLARRQGYVGSDLDRRIIDAATRGGAVAMGANDFGVLTPGSRADLAVFDVPVDSDPHRALIDHGAGRCTATILAGHLVHHATASPR</sequence>
<dbReference type="AlphaFoldDB" id="A0A8J3CBU9"/>
<dbReference type="GO" id="GO:0046872">
    <property type="term" value="F:metal ion binding"/>
    <property type="evidence" value="ECO:0007669"/>
    <property type="project" value="UniProtKB-KW"/>
</dbReference>
<dbReference type="Proteomes" id="UP000637578">
    <property type="component" value="Unassembled WGS sequence"/>
</dbReference>
<evidence type="ECO:0000256" key="3">
    <source>
        <dbReference type="ARBA" id="ARBA00022833"/>
    </source>
</evidence>
<dbReference type="SUPFAM" id="SSF51556">
    <property type="entry name" value="Metallo-dependent hydrolases"/>
    <property type="match status" value="1"/>
</dbReference>
<evidence type="ECO:0000259" key="4">
    <source>
        <dbReference type="Pfam" id="PF01979"/>
    </source>
</evidence>
<accession>A0A8J3CBU9</accession>
<dbReference type="InterPro" id="IPR054418">
    <property type="entry name" value="MQNX/HUTI_composite_N"/>
</dbReference>
<dbReference type="PANTHER" id="PTHR43794:SF11">
    <property type="entry name" value="AMIDOHYDROLASE-RELATED DOMAIN-CONTAINING PROTEIN"/>
    <property type="match status" value="1"/>
</dbReference>
<proteinExistence type="predicted"/>
<feature type="domain" description="Amidohydrolase-related" evidence="4">
    <location>
        <begin position="57"/>
        <end position="392"/>
    </location>
</feature>
<reference evidence="6" key="1">
    <citation type="journal article" date="2014" name="Int. J. Syst. Evol. Microbiol.">
        <title>Complete genome sequence of Corynebacterium casei LMG S-19264T (=DSM 44701T), isolated from a smear-ripened cheese.</title>
        <authorList>
            <consortium name="US DOE Joint Genome Institute (JGI-PGF)"/>
            <person name="Walter F."/>
            <person name="Albersmeier A."/>
            <person name="Kalinowski J."/>
            <person name="Ruckert C."/>
        </authorList>
    </citation>
    <scope>NUCLEOTIDE SEQUENCE</scope>
    <source>
        <strain evidence="6">CGMCC 4.5737</strain>
    </source>
</reference>
<evidence type="ECO:0000256" key="1">
    <source>
        <dbReference type="ARBA" id="ARBA00022723"/>
    </source>
</evidence>
<dbReference type="InterPro" id="IPR006680">
    <property type="entry name" value="Amidohydro-rel"/>
</dbReference>
<dbReference type="Gene3D" id="3.20.20.140">
    <property type="entry name" value="Metal-dependent hydrolases"/>
    <property type="match status" value="1"/>
</dbReference>
<evidence type="ECO:0000256" key="2">
    <source>
        <dbReference type="ARBA" id="ARBA00022801"/>
    </source>
</evidence>
<comment type="caution">
    <text evidence="6">The sequence shown here is derived from an EMBL/GenBank/DDBJ whole genome shotgun (WGS) entry which is preliminary data.</text>
</comment>
<evidence type="ECO:0000259" key="5">
    <source>
        <dbReference type="Pfam" id="PF22039"/>
    </source>
</evidence>
<keyword evidence="7" id="KW-1185">Reference proteome</keyword>
<name>A0A8J3CBU9_9PSEU</name>
<dbReference type="InterPro" id="IPR032466">
    <property type="entry name" value="Metal_Hydrolase"/>
</dbReference>
<organism evidence="6 7">
    <name type="scientific">Longimycelium tulufanense</name>
    <dbReference type="NCBI Taxonomy" id="907463"/>
    <lineage>
        <taxon>Bacteria</taxon>
        <taxon>Bacillati</taxon>
        <taxon>Actinomycetota</taxon>
        <taxon>Actinomycetes</taxon>
        <taxon>Pseudonocardiales</taxon>
        <taxon>Pseudonocardiaceae</taxon>
        <taxon>Longimycelium</taxon>
    </lineage>
</organism>
<dbReference type="GO" id="GO:0016810">
    <property type="term" value="F:hydrolase activity, acting on carbon-nitrogen (but not peptide) bonds"/>
    <property type="evidence" value="ECO:0007669"/>
    <property type="project" value="InterPro"/>
</dbReference>
<dbReference type="Pfam" id="PF22039">
    <property type="entry name" value="HUTI_composite_bact"/>
    <property type="match status" value="1"/>
</dbReference>
<dbReference type="InterPro" id="IPR050287">
    <property type="entry name" value="MTA/SAH_deaminase"/>
</dbReference>
<evidence type="ECO:0000313" key="6">
    <source>
        <dbReference type="EMBL" id="GGM71395.1"/>
    </source>
</evidence>
<evidence type="ECO:0000313" key="7">
    <source>
        <dbReference type="Proteomes" id="UP000637578"/>
    </source>
</evidence>
<dbReference type="SUPFAM" id="SSF51338">
    <property type="entry name" value="Composite domain of metallo-dependent hydrolases"/>
    <property type="match status" value="1"/>
</dbReference>
<dbReference type="Pfam" id="PF01979">
    <property type="entry name" value="Amidohydro_1"/>
    <property type="match status" value="1"/>
</dbReference>
<dbReference type="InterPro" id="IPR011059">
    <property type="entry name" value="Metal-dep_hydrolase_composite"/>
</dbReference>